<evidence type="ECO:0000259" key="4">
    <source>
        <dbReference type="PROSITE" id="PS50995"/>
    </source>
</evidence>
<dbReference type="GO" id="GO:0003700">
    <property type="term" value="F:DNA-binding transcription factor activity"/>
    <property type="evidence" value="ECO:0007669"/>
    <property type="project" value="InterPro"/>
</dbReference>
<dbReference type="RefSeq" id="WP_393970963.1">
    <property type="nucleotide sequence ID" value="NZ_CP133772.1"/>
</dbReference>
<dbReference type="GO" id="GO:0003677">
    <property type="term" value="F:DNA binding"/>
    <property type="evidence" value="ECO:0007669"/>
    <property type="project" value="UniProtKB-KW"/>
</dbReference>
<dbReference type="PANTHER" id="PTHR42756:SF1">
    <property type="entry name" value="TRANSCRIPTIONAL REPRESSOR OF EMRAB OPERON"/>
    <property type="match status" value="1"/>
</dbReference>
<dbReference type="PANTHER" id="PTHR42756">
    <property type="entry name" value="TRANSCRIPTIONAL REGULATOR, MARR"/>
    <property type="match status" value="1"/>
</dbReference>
<organism evidence="5 6">
    <name type="scientific">Oxyplasma meridianum</name>
    <dbReference type="NCBI Taxonomy" id="3073602"/>
    <lineage>
        <taxon>Archaea</taxon>
        <taxon>Methanobacteriati</taxon>
        <taxon>Thermoplasmatota</taxon>
        <taxon>Thermoplasmata</taxon>
        <taxon>Thermoplasmatales</taxon>
        <taxon>Thermoplasmataceae</taxon>
        <taxon>Oxyplasma</taxon>
    </lineage>
</organism>
<dbReference type="InterPro" id="IPR036388">
    <property type="entry name" value="WH-like_DNA-bd_sf"/>
</dbReference>
<keyword evidence="3" id="KW-0804">Transcription</keyword>
<proteinExistence type="predicted"/>
<evidence type="ECO:0000256" key="2">
    <source>
        <dbReference type="ARBA" id="ARBA00023125"/>
    </source>
</evidence>
<evidence type="ECO:0000313" key="5">
    <source>
        <dbReference type="EMBL" id="WYY00629.1"/>
    </source>
</evidence>
<protein>
    <submittedName>
        <fullName evidence="5">MarR family transcriptional regulator</fullName>
    </submittedName>
</protein>
<dbReference type="Pfam" id="PF01047">
    <property type="entry name" value="MarR"/>
    <property type="match status" value="1"/>
</dbReference>
<dbReference type="Proteomes" id="UP001451606">
    <property type="component" value="Chromosome"/>
</dbReference>
<sequence length="153" mass="17596">MAENKNTDSIEVWRTFLETWKVWKKGVDRNLQTMGLGSTEYSILRHLFEDGKMPMVQMANLIMVTPGWITGLIDTMEKNGLVKRVRNTEDRRIIDLVITEAGIHLFKKAKSHHTEYIAMSLEKMNAESLSRLKVLLDDLKDSIVETCSIKADE</sequence>
<dbReference type="InterPro" id="IPR036390">
    <property type="entry name" value="WH_DNA-bd_sf"/>
</dbReference>
<keyword evidence="6" id="KW-1185">Reference proteome</keyword>
<dbReference type="AlphaFoldDB" id="A0AAX4NH79"/>
<dbReference type="SMART" id="SM00347">
    <property type="entry name" value="HTH_MARR"/>
    <property type="match status" value="1"/>
</dbReference>
<evidence type="ECO:0000256" key="1">
    <source>
        <dbReference type="ARBA" id="ARBA00023015"/>
    </source>
</evidence>
<evidence type="ECO:0000256" key="3">
    <source>
        <dbReference type="ARBA" id="ARBA00023163"/>
    </source>
</evidence>
<reference evidence="5 6" key="1">
    <citation type="submission" date="2023-09" db="EMBL/GenBank/DDBJ databases">
        <authorList>
            <person name="Golyshina O.V."/>
            <person name="Lunev E.A."/>
            <person name="Bargiela R."/>
            <person name="Gaines M.C."/>
            <person name="Daum B."/>
            <person name="Bale N.J."/>
            <person name="Koenen M."/>
            <person name="Sinninghe Damst J.S."/>
            <person name="Yakimov M."/>
            <person name="Golyshin P.N."/>
        </authorList>
    </citation>
    <scope>NUCLEOTIDE SEQUENCE [LARGE SCALE GENOMIC DNA]</scope>
    <source>
        <strain evidence="5 6">M1</strain>
    </source>
</reference>
<accession>A0AAX4NH79</accession>
<keyword evidence="2" id="KW-0238">DNA-binding</keyword>
<dbReference type="InterPro" id="IPR000835">
    <property type="entry name" value="HTH_MarR-typ"/>
</dbReference>
<dbReference type="GeneID" id="95967946"/>
<dbReference type="SUPFAM" id="SSF46785">
    <property type="entry name" value="Winged helix' DNA-binding domain"/>
    <property type="match status" value="1"/>
</dbReference>
<feature type="domain" description="HTH marR-type" evidence="4">
    <location>
        <begin position="1"/>
        <end position="141"/>
    </location>
</feature>
<dbReference type="Gene3D" id="1.10.10.10">
    <property type="entry name" value="Winged helix-like DNA-binding domain superfamily/Winged helix DNA-binding domain"/>
    <property type="match status" value="1"/>
</dbReference>
<dbReference type="KEGG" id="omr:OXIME_001209"/>
<dbReference type="EMBL" id="CP133772">
    <property type="protein sequence ID" value="WYY00629.1"/>
    <property type="molecule type" value="Genomic_DNA"/>
</dbReference>
<gene>
    <name evidence="5" type="ORF">OXIME_001209</name>
</gene>
<dbReference type="PROSITE" id="PS50995">
    <property type="entry name" value="HTH_MARR_2"/>
    <property type="match status" value="1"/>
</dbReference>
<evidence type="ECO:0000313" key="6">
    <source>
        <dbReference type="Proteomes" id="UP001451606"/>
    </source>
</evidence>
<keyword evidence="1" id="KW-0805">Transcription regulation</keyword>
<name>A0AAX4NH79_9ARCH</name>